<proteinExistence type="inferred from homology"/>
<name>A0ABT3KBS3_9GAMM</name>
<dbReference type="PANTHER" id="PTHR43039">
    <property type="entry name" value="ESTERASE-RELATED"/>
    <property type="match status" value="1"/>
</dbReference>
<evidence type="ECO:0000256" key="1">
    <source>
        <dbReference type="ARBA" id="ARBA00008645"/>
    </source>
</evidence>
<dbReference type="Pfam" id="PF00561">
    <property type="entry name" value="Abhydrolase_1"/>
    <property type="match status" value="1"/>
</dbReference>
<keyword evidence="4" id="KW-1185">Reference proteome</keyword>
<dbReference type="Proteomes" id="UP001431181">
    <property type="component" value="Unassembled WGS sequence"/>
</dbReference>
<dbReference type="RefSeq" id="WP_265217135.1">
    <property type="nucleotide sequence ID" value="NZ_JAPEUL010000004.1"/>
</dbReference>
<sequence length="118" mass="13424">MPPESNCILQRNNVKISGKGEKTVMLAHGFGCNQNLWRFILPYLEETYQVVLFDYVGCGNSDFSAYQKDRYEHLEGYALDIIEICDALNLKDIIFVGHSVSCTIGWIVATQRSELFPI</sequence>
<dbReference type="SUPFAM" id="SSF53474">
    <property type="entry name" value="alpha/beta-Hydrolases"/>
    <property type="match status" value="1"/>
</dbReference>
<dbReference type="Gene3D" id="3.40.50.1820">
    <property type="entry name" value="alpha/beta hydrolase"/>
    <property type="match status" value="1"/>
</dbReference>
<dbReference type="InterPro" id="IPR029058">
    <property type="entry name" value="AB_hydrolase_fold"/>
</dbReference>
<dbReference type="GO" id="GO:0016787">
    <property type="term" value="F:hydrolase activity"/>
    <property type="evidence" value="ECO:0007669"/>
    <property type="project" value="UniProtKB-KW"/>
</dbReference>
<organism evidence="3 4">
    <name type="scientific">Marinomonas rhodophyticola</name>
    <dbReference type="NCBI Taxonomy" id="2992803"/>
    <lineage>
        <taxon>Bacteria</taxon>
        <taxon>Pseudomonadati</taxon>
        <taxon>Pseudomonadota</taxon>
        <taxon>Gammaproteobacteria</taxon>
        <taxon>Oceanospirillales</taxon>
        <taxon>Oceanospirillaceae</taxon>
        <taxon>Marinomonas</taxon>
    </lineage>
</organism>
<comment type="similarity">
    <text evidence="1">Belongs to the AB hydrolase superfamily.</text>
</comment>
<protein>
    <submittedName>
        <fullName evidence="3">Alpha/beta hydrolase</fullName>
    </submittedName>
</protein>
<dbReference type="EMBL" id="JAPEUL010000004">
    <property type="protein sequence ID" value="MCW4627990.1"/>
    <property type="molecule type" value="Genomic_DNA"/>
</dbReference>
<evidence type="ECO:0000313" key="3">
    <source>
        <dbReference type="EMBL" id="MCW4627990.1"/>
    </source>
</evidence>
<accession>A0ABT3KBS3</accession>
<evidence type="ECO:0000259" key="2">
    <source>
        <dbReference type="Pfam" id="PF00561"/>
    </source>
</evidence>
<evidence type="ECO:0000313" key="4">
    <source>
        <dbReference type="Proteomes" id="UP001431181"/>
    </source>
</evidence>
<gene>
    <name evidence="3" type="ORF">ONZ52_02715</name>
</gene>
<dbReference type="InterPro" id="IPR000073">
    <property type="entry name" value="AB_hydrolase_1"/>
</dbReference>
<comment type="caution">
    <text evidence="3">The sequence shown here is derived from an EMBL/GenBank/DDBJ whole genome shotgun (WGS) entry which is preliminary data.</text>
</comment>
<keyword evidence="3" id="KW-0378">Hydrolase</keyword>
<reference evidence="3" key="1">
    <citation type="submission" date="2022-11" db="EMBL/GenBank/DDBJ databases">
        <title>Marinomonas sp. nov., isolated from marine algae.</title>
        <authorList>
            <person name="Choi D.G."/>
            <person name="Kim J.M."/>
            <person name="Lee J.K."/>
            <person name="Baek J.H."/>
            <person name="Jeon C.O."/>
        </authorList>
    </citation>
    <scope>NUCLEOTIDE SEQUENCE</scope>
    <source>
        <strain evidence="3">KJ51-3</strain>
    </source>
</reference>
<feature type="domain" description="AB hydrolase-1" evidence="2">
    <location>
        <begin position="23"/>
        <end position="112"/>
    </location>
</feature>